<evidence type="ECO:0000256" key="1">
    <source>
        <dbReference type="SAM" id="MobiDB-lite"/>
    </source>
</evidence>
<feature type="compositionally biased region" description="Gly residues" evidence="1">
    <location>
        <begin position="46"/>
        <end position="59"/>
    </location>
</feature>
<evidence type="ECO:0000313" key="2">
    <source>
        <dbReference type="EMBL" id="KAK9857579.1"/>
    </source>
</evidence>
<dbReference type="EMBL" id="JALJOV010000966">
    <property type="protein sequence ID" value="KAK9857579.1"/>
    <property type="molecule type" value="Genomic_DNA"/>
</dbReference>
<evidence type="ECO:0000313" key="3">
    <source>
        <dbReference type="Proteomes" id="UP001485043"/>
    </source>
</evidence>
<keyword evidence="3" id="KW-1185">Reference proteome</keyword>
<reference evidence="2 3" key="1">
    <citation type="journal article" date="2024" name="Nat. Commun.">
        <title>Phylogenomics reveals the evolutionary origins of lichenization in chlorophyte algae.</title>
        <authorList>
            <person name="Puginier C."/>
            <person name="Libourel C."/>
            <person name="Otte J."/>
            <person name="Skaloud P."/>
            <person name="Haon M."/>
            <person name="Grisel S."/>
            <person name="Petersen M."/>
            <person name="Berrin J.G."/>
            <person name="Delaux P.M."/>
            <person name="Dal Grande F."/>
            <person name="Keller J."/>
        </authorList>
    </citation>
    <scope>NUCLEOTIDE SEQUENCE [LARGE SCALE GENOMIC DNA]</scope>
    <source>
        <strain evidence="2 3">SAG 2523</strain>
    </source>
</reference>
<name>A0AAW1SUV8_9CHLO</name>
<sequence length="74" mass="7113">MKKTKSPNTADIASIQISEEQQAAGSPALACGGGNHSIGGEPQGLPGTGGGLEGRGGGASSSPSNAWTAADQHP</sequence>
<organism evidence="2 3">
    <name type="scientific">Apatococcus fuscideae</name>
    <dbReference type="NCBI Taxonomy" id="2026836"/>
    <lineage>
        <taxon>Eukaryota</taxon>
        <taxon>Viridiplantae</taxon>
        <taxon>Chlorophyta</taxon>
        <taxon>core chlorophytes</taxon>
        <taxon>Trebouxiophyceae</taxon>
        <taxon>Chlorellales</taxon>
        <taxon>Chlorellaceae</taxon>
        <taxon>Apatococcus</taxon>
    </lineage>
</organism>
<proteinExistence type="predicted"/>
<protein>
    <submittedName>
        <fullName evidence="2">Uncharacterized protein</fullName>
    </submittedName>
</protein>
<comment type="caution">
    <text evidence="2">The sequence shown here is derived from an EMBL/GenBank/DDBJ whole genome shotgun (WGS) entry which is preliminary data.</text>
</comment>
<accession>A0AAW1SUV8</accession>
<gene>
    <name evidence="2" type="ORF">WJX84_004689</name>
</gene>
<dbReference type="AlphaFoldDB" id="A0AAW1SUV8"/>
<feature type="region of interest" description="Disordered" evidence="1">
    <location>
        <begin position="18"/>
        <end position="74"/>
    </location>
</feature>
<dbReference type="Proteomes" id="UP001485043">
    <property type="component" value="Unassembled WGS sequence"/>
</dbReference>